<evidence type="ECO:0000313" key="3">
    <source>
        <dbReference type="Proteomes" id="UP000041254"/>
    </source>
</evidence>
<dbReference type="InParanoid" id="A0A0G4F1B6"/>
<sequence>MPPRQHSVRDIDFAGEYDASWYFSHSPTPLAPDRVYEVFYHRDHERGPLPLLRLPGVDYQGEHDSVWFFHNARRPSYGQVYDEAYYRRWEARRQSDRLPSSGGHENESRRSSDSGRDPLPPVGQRSRFKQQAPSARAQQLVRAEINHYFT</sequence>
<proteinExistence type="predicted"/>
<dbReference type="VEuPathDB" id="CryptoDB:Vbra_2486"/>
<protein>
    <submittedName>
        <fullName evidence="2">Uncharacterized protein</fullName>
    </submittedName>
</protein>
<keyword evidence="3" id="KW-1185">Reference proteome</keyword>
<feature type="region of interest" description="Disordered" evidence="1">
    <location>
        <begin position="93"/>
        <end position="139"/>
    </location>
</feature>
<evidence type="ECO:0000256" key="1">
    <source>
        <dbReference type="SAM" id="MobiDB-lite"/>
    </source>
</evidence>
<dbReference type="EMBL" id="CDMY01000359">
    <property type="protein sequence ID" value="CEM05507.1"/>
    <property type="molecule type" value="Genomic_DNA"/>
</dbReference>
<reference evidence="2 3" key="1">
    <citation type="submission" date="2014-11" db="EMBL/GenBank/DDBJ databases">
        <authorList>
            <person name="Zhu J."/>
            <person name="Qi W."/>
            <person name="Song R."/>
        </authorList>
    </citation>
    <scope>NUCLEOTIDE SEQUENCE [LARGE SCALE GENOMIC DNA]</scope>
</reference>
<organism evidence="2 3">
    <name type="scientific">Vitrella brassicaformis (strain CCMP3155)</name>
    <dbReference type="NCBI Taxonomy" id="1169540"/>
    <lineage>
        <taxon>Eukaryota</taxon>
        <taxon>Sar</taxon>
        <taxon>Alveolata</taxon>
        <taxon>Colpodellida</taxon>
        <taxon>Vitrellaceae</taxon>
        <taxon>Vitrella</taxon>
    </lineage>
</organism>
<dbReference type="AlphaFoldDB" id="A0A0G4F1B6"/>
<dbReference type="Proteomes" id="UP000041254">
    <property type="component" value="Unassembled WGS sequence"/>
</dbReference>
<feature type="compositionally biased region" description="Basic and acidic residues" evidence="1">
    <location>
        <begin position="104"/>
        <end position="116"/>
    </location>
</feature>
<evidence type="ECO:0000313" key="2">
    <source>
        <dbReference type="EMBL" id="CEM05507.1"/>
    </source>
</evidence>
<name>A0A0G4F1B6_VITBC</name>
<accession>A0A0G4F1B6</accession>
<gene>
    <name evidence="2" type="ORF">Vbra_2486</name>
</gene>